<organism evidence="4 5">
    <name type="scientific">Methylocaldum marinum</name>
    <dbReference type="NCBI Taxonomy" id="1432792"/>
    <lineage>
        <taxon>Bacteria</taxon>
        <taxon>Pseudomonadati</taxon>
        <taxon>Pseudomonadota</taxon>
        <taxon>Gammaproteobacteria</taxon>
        <taxon>Methylococcales</taxon>
        <taxon>Methylococcaceae</taxon>
        <taxon>Methylocaldum</taxon>
    </lineage>
</organism>
<dbReference type="Proteomes" id="UP000266313">
    <property type="component" value="Chromosome"/>
</dbReference>
<dbReference type="InterPro" id="IPR004399">
    <property type="entry name" value="HMP/HMP-P_kinase_dom"/>
</dbReference>
<dbReference type="GO" id="GO:0009228">
    <property type="term" value="P:thiamine biosynthetic process"/>
    <property type="evidence" value="ECO:0007669"/>
    <property type="project" value="InterPro"/>
</dbReference>
<evidence type="ECO:0000259" key="3">
    <source>
        <dbReference type="Pfam" id="PF08543"/>
    </source>
</evidence>
<dbReference type="GO" id="GO:0008972">
    <property type="term" value="F:phosphomethylpyrimidine kinase activity"/>
    <property type="evidence" value="ECO:0007669"/>
    <property type="project" value="InterPro"/>
</dbReference>
<dbReference type="InterPro" id="IPR013749">
    <property type="entry name" value="PM/HMP-P_kinase-1"/>
</dbReference>
<proteinExistence type="predicted"/>
<dbReference type="EMBL" id="AP017928">
    <property type="protein sequence ID" value="BBA36375.1"/>
    <property type="molecule type" value="Genomic_DNA"/>
</dbReference>
<protein>
    <recommendedName>
        <fullName evidence="2">hydroxymethylpyrimidine kinase</fullName>
        <ecNumber evidence="2">2.7.1.49</ecNumber>
    </recommendedName>
</protein>
<dbReference type="EC" id="2.7.1.49" evidence="2"/>
<dbReference type="GO" id="GO:0008902">
    <property type="term" value="F:hydroxymethylpyrimidine kinase activity"/>
    <property type="evidence" value="ECO:0007669"/>
    <property type="project" value="UniProtKB-EC"/>
</dbReference>
<keyword evidence="4" id="KW-0808">Transferase</keyword>
<name>A0A250KXM6_9GAMM</name>
<dbReference type="PANTHER" id="PTHR20858">
    <property type="entry name" value="PHOSPHOMETHYLPYRIMIDINE KINASE"/>
    <property type="match status" value="1"/>
</dbReference>
<dbReference type="Gene3D" id="3.40.1190.20">
    <property type="match status" value="1"/>
</dbReference>
<accession>A0A250KXM6</accession>
<dbReference type="KEGG" id="mmai:sS8_4445"/>
<dbReference type="SUPFAM" id="SSF53613">
    <property type="entry name" value="Ribokinase-like"/>
    <property type="match status" value="1"/>
</dbReference>
<evidence type="ECO:0000256" key="2">
    <source>
        <dbReference type="ARBA" id="ARBA00012135"/>
    </source>
</evidence>
<evidence type="ECO:0000313" key="5">
    <source>
        <dbReference type="Proteomes" id="UP000266313"/>
    </source>
</evidence>
<feature type="domain" description="Pyridoxamine kinase/Phosphomethylpyrimidine kinase" evidence="3">
    <location>
        <begin position="18"/>
        <end position="252"/>
    </location>
</feature>
<keyword evidence="4" id="KW-0418">Kinase</keyword>
<dbReference type="RefSeq" id="WP_331852264.1">
    <property type="nucleotide sequence ID" value="NZ_AP017928.1"/>
</dbReference>
<dbReference type="GO" id="GO:0005829">
    <property type="term" value="C:cytosol"/>
    <property type="evidence" value="ECO:0007669"/>
    <property type="project" value="TreeGrafter"/>
</dbReference>
<sequence length="262" mass="27587">MPQMIPHPPVVLCLSGHDPTGGAGIQADIETVSRFGCHPCSVVTALTVQDTHNVRKVLPQPAGDFLEQARSLLRDVPVAAVKIGLLGSAAIAHAVRELIETVEGLPVVLDPILAAGGGTSLANRDLIEALKQTLIPRTTVLTPNSPEARKLAGKEDPADCARDLLALGCPNVLLTGTHENGAEVINRLYRASGTISYRWPRLPESYHGSGCTLASAVAALLALGKDVESAASEAQDFTWQALNGGFRPGSGQWLPNRFYPGT</sequence>
<dbReference type="PANTHER" id="PTHR20858:SF17">
    <property type="entry name" value="HYDROXYMETHYLPYRIMIDINE_PHOSPHOMETHYLPYRIMIDINE KINASE THI20-RELATED"/>
    <property type="match status" value="1"/>
</dbReference>
<dbReference type="GO" id="GO:0009229">
    <property type="term" value="P:thiamine diphosphate biosynthetic process"/>
    <property type="evidence" value="ECO:0007669"/>
    <property type="project" value="UniProtKB-UniPathway"/>
</dbReference>
<comment type="pathway">
    <text evidence="1">Cofactor biosynthesis; thiamine diphosphate biosynthesis.</text>
</comment>
<dbReference type="AlphaFoldDB" id="A0A250KXM6"/>
<dbReference type="InterPro" id="IPR029056">
    <property type="entry name" value="Ribokinase-like"/>
</dbReference>
<evidence type="ECO:0000256" key="1">
    <source>
        <dbReference type="ARBA" id="ARBA00004948"/>
    </source>
</evidence>
<dbReference type="Pfam" id="PF08543">
    <property type="entry name" value="Phos_pyr_kin"/>
    <property type="match status" value="1"/>
</dbReference>
<evidence type="ECO:0000313" key="4">
    <source>
        <dbReference type="EMBL" id="BBA36375.1"/>
    </source>
</evidence>
<dbReference type="UniPathway" id="UPA00060">
    <property type="reaction ID" value="UER00138"/>
</dbReference>
<gene>
    <name evidence="4" type="ORF">sS8_4445</name>
</gene>
<reference evidence="4 5" key="1">
    <citation type="submission" date="2016-12" db="EMBL/GenBank/DDBJ databases">
        <title>Genome sequencing of Methylocaldum marinum.</title>
        <authorList>
            <person name="Takeuchi M."/>
            <person name="Kamagata Y."/>
            <person name="Hiraoka S."/>
            <person name="Oshima K."/>
            <person name="Hattori M."/>
            <person name="Iwasaki W."/>
        </authorList>
    </citation>
    <scope>NUCLEOTIDE SEQUENCE [LARGE SCALE GENOMIC DNA]</scope>
    <source>
        <strain evidence="4 5">S8</strain>
    </source>
</reference>
<dbReference type="CDD" id="cd01169">
    <property type="entry name" value="HMPP_kinase"/>
    <property type="match status" value="1"/>
</dbReference>
<keyword evidence="5" id="KW-1185">Reference proteome</keyword>